<comment type="pathway">
    <text evidence="8">Amino-acid degradation; L-kynurenine degradation.</text>
</comment>
<dbReference type="GeneID" id="106524888"/>
<dbReference type="CTD" id="64577"/>
<evidence type="ECO:0000259" key="14">
    <source>
        <dbReference type="Pfam" id="PF00171"/>
    </source>
</evidence>
<dbReference type="InterPro" id="IPR016162">
    <property type="entry name" value="Ald_DH_N"/>
</dbReference>
<feature type="active site" evidence="12">
    <location>
        <position position="256"/>
    </location>
</feature>
<dbReference type="PROSITE" id="PS00070">
    <property type="entry name" value="ALDEHYDE_DEHYDR_CYS"/>
    <property type="match status" value="1"/>
</dbReference>
<dbReference type="InterPro" id="IPR016163">
    <property type="entry name" value="Ald_DH_C"/>
</dbReference>
<dbReference type="InParanoid" id="A0A2I4C2Y2"/>
<dbReference type="FunFam" id="3.40.605.10:FF:000001">
    <property type="entry name" value="Aldehyde dehydrogenase 1"/>
    <property type="match status" value="1"/>
</dbReference>
<dbReference type="InterPro" id="IPR029510">
    <property type="entry name" value="Ald_DH_CS_GLU"/>
</dbReference>
<dbReference type="CDD" id="cd07093">
    <property type="entry name" value="ALDH_F8_HMSADH"/>
    <property type="match status" value="1"/>
</dbReference>
<dbReference type="OrthoDB" id="310895at2759"/>
<proteinExistence type="inferred from homology"/>
<organism evidence="15 16">
    <name type="scientific">Austrofundulus limnaeus</name>
    <name type="common">Annual killifish</name>
    <dbReference type="NCBI Taxonomy" id="52670"/>
    <lineage>
        <taxon>Eukaryota</taxon>
        <taxon>Metazoa</taxon>
        <taxon>Chordata</taxon>
        <taxon>Craniata</taxon>
        <taxon>Vertebrata</taxon>
        <taxon>Euteleostomi</taxon>
        <taxon>Actinopterygii</taxon>
        <taxon>Neopterygii</taxon>
        <taxon>Teleostei</taxon>
        <taxon>Neoteleostei</taxon>
        <taxon>Acanthomorphata</taxon>
        <taxon>Ovalentaria</taxon>
        <taxon>Atherinomorphae</taxon>
        <taxon>Cyprinodontiformes</taxon>
        <taxon>Rivulidae</taxon>
        <taxon>Austrofundulus</taxon>
    </lineage>
</organism>
<dbReference type="RefSeq" id="XP_013874356.1">
    <property type="nucleotide sequence ID" value="XM_014018902.1"/>
</dbReference>
<protein>
    <recommendedName>
        <fullName evidence="10">2-aminomuconic semialdehyde dehydrogenase</fullName>
        <ecNumber evidence="9">1.2.1.32</ecNumber>
    </recommendedName>
    <alternativeName>
        <fullName evidence="11">Aldehyde dehydrogenase family 8 member A1</fullName>
    </alternativeName>
</protein>
<evidence type="ECO:0000256" key="2">
    <source>
        <dbReference type="ARBA" id="ARBA00009986"/>
    </source>
</evidence>
<dbReference type="InterPro" id="IPR015590">
    <property type="entry name" value="Aldehyde_DH_dom"/>
</dbReference>
<dbReference type="SUPFAM" id="SSF53720">
    <property type="entry name" value="ALDH-like"/>
    <property type="match status" value="1"/>
</dbReference>
<evidence type="ECO:0000313" key="16">
    <source>
        <dbReference type="RefSeq" id="XP_013874356.1"/>
    </source>
</evidence>
<evidence type="ECO:0000256" key="5">
    <source>
        <dbReference type="ARBA" id="ARBA00023027"/>
    </source>
</evidence>
<evidence type="ECO:0000256" key="13">
    <source>
        <dbReference type="RuleBase" id="RU003345"/>
    </source>
</evidence>
<dbReference type="PROSITE" id="PS00687">
    <property type="entry name" value="ALDEHYDE_DEHYDR_GLU"/>
    <property type="match status" value="1"/>
</dbReference>
<dbReference type="EC" id="1.2.1.32" evidence="9"/>
<dbReference type="KEGG" id="alim:106524888"/>
<dbReference type="Gene3D" id="3.40.309.10">
    <property type="entry name" value="Aldehyde Dehydrogenase, Chain A, domain 2"/>
    <property type="match status" value="1"/>
</dbReference>
<name>A0A2I4C2Y2_AUSLI</name>
<reference evidence="16" key="1">
    <citation type="submission" date="2025-08" db="UniProtKB">
        <authorList>
            <consortium name="RefSeq"/>
        </authorList>
    </citation>
    <scope>IDENTIFICATION</scope>
    <source>
        <strain evidence="16">Quisiro</strain>
        <tissue evidence="16">Liver</tissue>
    </source>
</reference>
<dbReference type="Pfam" id="PF00171">
    <property type="entry name" value="Aldedh"/>
    <property type="match status" value="1"/>
</dbReference>
<dbReference type="GO" id="GO:0042573">
    <property type="term" value="P:retinoic acid metabolic process"/>
    <property type="evidence" value="ECO:0007669"/>
    <property type="project" value="TreeGrafter"/>
</dbReference>
<dbReference type="PANTHER" id="PTHR43720">
    <property type="entry name" value="2-AMINOMUCONIC SEMIALDEHYDE DEHYDROGENASE"/>
    <property type="match status" value="1"/>
</dbReference>
<evidence type="ECO:0000256" key="7">
    <source>
        <dbReference type="ARBA" id="ARBA00057663"/>
    </source>
</evidence>
<dbReference type="InterPro" id="IPR016160">
    <property type="entry name" value="Ald_DH_CS_CYS"/>
</dbReference>
<dbReference type="InterPro" id="IPR016161">
    <property type="entry name" value="Ald_DH/histidinol_DH"/>
</dbReference>
<dbReference type="STRING" id="52670.A0A2I4C2Y2"/>
<dbReference type="GO" id="GO:0005737">
    <property type="term" value="C:cytoplasm"/>
    <property type="evidence" value="ECO:0007669"/>
    <property type="project" value="UniProtKB-SubCell"/>
</dbReference>
<comment type="function">
    <text evidence="7">Catalyzes the NAD-dependent oxidation of 2-aminomuconic semialdehyde of the kynurenine metabolic pathway in L-tryptophan degradation.</text>
</comment>
<dbReference type="FunCoup" id="A0A2I4C2Y2">
    <property type="interactions" value="5"/>
</dbReference>
<evidence type="ECO:0000256" key="1">
    <source>
        <dbReference type="ARBA" id="ARBA00004496"/>
    </source>
</evidence>
<comment type="similarity">
    <text evidence="2 13">Belongs to the aldehyde dehydrogenase family.</text>
</comment>
<feature type="domain" description="Aldehyde dehydrogenase" evidence="14">
    <location>
        <begin position="26"/>
        <end position="486"/>
    </location>
</feature>
<keyword evidence="4 13" id="KW-0560">Oxidoreductase</keyword>
<evidence type="ECO:0000256" key="3">
    <source>
        <dbReference type="ARBA" id="ARBA00022490"/>
    </source>
</evidence>
<evidence type="ECO:0000256" key="9">
    <source>
        <dbReference type="ARBA" id="ARBA00067028"/>
    </source>
</evidence>
<dbReference type="GO" id="GO:0047102">
    <property type="term" value="F:aminomuconate-semialdehyde dehydrogenase activity"/>
    <property type="evidence" value="ECO:0007669"/>
    <property type="project" value="UniProtKB-EC"/>
</dbReference>
<accession>A0A2I4C2Y2</accession>
<dbReference type="AlphaFoldDB" id="A0A2I4C2Y2"/>
<evidence type="ECO:0000313" key="15">
    <source>
        <dbReference type="Proteomes" id="UP000192220"/>
    </source>
</evidence>
<keyword evidence="3" id="KW-0963">Cytoplasm</keyword>
<dbReference type="PANTHER" id="PTHR43720:SF2">
    <property type="entry name" value="2-AMINOMUCONIC SEMIALDEHYDE DEHYDROGENASE"/>
    <property type="match status" value="1"/>
</dbReference>
<evidence type="ECO:0000256" key="11">
    <source>
        <dbReference type="ARBA" id="ARBA00081529"/>
    </source>
</evidence>
<evidence type="ECO:0000256" key="6">
    <source>
        <dbReference type="ARBA" id="ARBA00051326"/>
    </source>
</evidence>
<dbReference type="Proteomes" id="UP000192220">
    <property type="component" value="Unplaced"/>
</dbReference>
<evidence type="ECO:0000256" key="8">
    <source>
        <dbReference type="ARBA" id="ARBA00060691"/>
    </source>
</evidence>
<keyword evidence="15" id="KW-1185">Reference proteome</keyword>
<dbReference type="Gene3D" id="3.40.605.10">
    <property type="entry name" value="Aldehyde Dehydrogenase, Chain A, domain 1"/>
    <property type="match status" value="1"/>
</dbReference>
<sequence>MQKSSEQPSLLVLENFIGGKFISCRDHVDSYDPSTGEVYCKVPDSSKEEVDAAVAAAKEAFPDWSARSPQERAEVLVKLADLIDANMEELAQAESRDQGKTLTVARTVDIPRSAYNFRFFASSVLHHTTDCSQMDHMGCLNYTTRCPVGVAGLISPWNLPLYLLTWKIAPAIATGNTVVAKPSEMTSVTAWMLCKLMQQAGVPPGVVNIVFGTGPRAGDALVGHPDVPLISFTGSTVTAQRITERSAPYCKKLSLELGGKNPAIIFADADLEQCVATTVRSSFLNQGEICLCTSRIYVERSIYSEFLEKFVAAAKKWKTGVPSDPNNNNGALISKEHLQKVRSFVALAKSEGATLHCGDGVDPLDLPQRHKSGYFMPATVLSGVPDSSRVMQEEIFGPVTCVSPFDSEDEAVARGNGVRYGLSATVWSRDVGRVHRVAQRLQAGVVWTNCWLVRDLNLPFGGMKNSGVGREGGKDSYDFFTEVKSITIKH</sequence>
<dbReference type="FunFam" id="3.40.309.10:FF:000021">
    <property type="entry name" value="Aldehyde dehydrogenase family 8 member A1"/>
    <property type="match status" value="1"/>
</dbReference>
<evidence type="ECO:0000256" key="12">
    <source>
        <dbReference type="PROSITE-ProRule" id="PRU10007"/>
    </source>
</evidence>
<comment type="subcellular location">
    <subcellularLocation>
        <location evidence="1">Cytoplasm</location>
    </subcellularLocation>
</comment>
<gene>
    <name evidence="16" type="primary">aldh8a1</name>
</gene>
<comment type="catalytic activity">
    <reaction evidence="6">
        <text>2-aminomuconate 6-semialdehyde + NAD(+) + H2O = (2Z,4E)-2-aminomuconate + NADH + 2 H(+)</text>
        <dbReference type="Rhea" id="RHEA:14469"/>
        <dbReference type="ChEBI" id="CHEBI:15377"/>
        <dbReference type="ChEBI" id="CHEBI:15378"/>
        <dbReference type="ChEBI" id="CHEBI:57540"/>
        <dbReference type="ChEBI" id="CHEBI:57945"/>
        <dbReference type="ChEBI" id="CHEBI:77634"/>
        <dbReference type="ChEBI" id="CHEBI:77859"/>
        <dbReference type="EC" id="1.2.1.32"/>
    </reaction>
</comment>
<evidence type="ECO:0000256" key="4">
    <source>
        <dbReference type="ARBA" id="ARBA00023002"/>
    </source>
</evidence>
<evidence type="ECO:0000256" key="10">
    <source>
        <dbReference type="ARBA" id="ARBA00068662"/>
    </source>
</evidence>
<dbReference type="GO" id="GO:0001758">
    <property type="term" value="F:retinal dehydrogenase (NAD+) activity"/>
    <property type="evidence" value="ECO:0007669"/>
    <property type="project" value="TreeGrafter"/>
</dbReference>
<keyword evidence="5" id="KW-0520">NAD</keyword>